<reference evidence="1" key="1">
    <citation type="submission" date="2014-11" db="EMBL/GenBank/DDBJ databases">
        <authorList>
            <person name="Amaro Gonzalez C."/>
        </authorList>
    </citation>
    <scope>NUCLEOTIDE SEQUENCE</scope>
</reference>
<reference evidence="1" key="2">
    <citation type="journal article" date="2015" name="Fish Shellfish Immunol.">
        <title>Early steps in the European eel (Anguilla anguilla)-Vibrio vulnificus interaction in the gills: Role of the RtxA13 toxin.</title>
        <authorList>
            <person name="Callol A."/>
            <person name="Pajuelo D."/>
            <person name="Ebbesson L."/>
            <person name="Teles M."/>
            <person name="MacKenzie S."/>
            <person name="Amaro C."/>
        </authorList>
    </citation>
    <scope>NUCLEOTIDE SEQUENCE</scope>
</reference>
<accession>A0A0E9RY20</accession>
<dbReference type="EMBL" id="GBXM01074576">
    <property type="protein sequence ID" value="JAH34001.1"/>
    <property type="molecule type" value="Transcribed_RNA"/>
</dbReference>
<name>A0A0E9RY20_ANGAN</name>
<organism evidence="1">
    <name type="scientific">Anguilla anguilla</name>
    <name type="common">European freshwater eel</name>
    <name type="synonym">Muraena anguilla</name>
    <dbReference type="NCBI Taxonomy" id="7936"/>
    <lineage>
        <taxon>Eukaryota</taxon>
        <taxon>Metazoa</taxon>
        <taxon>Chordata</taxon>
        <taxon>Craniata</taxon>
        <taxon>Vertebrata</taxon>
        <taxon>Euteleostomi</taxon>
        <taxon>Actinopterygii</taxon>
        <taxon>Neopterygii</taxon>
        <taxon>Teleostei</taxon>
        <taxon>Anguilliformes</taxon>
        <taxon>Anguillidae</taxon>
        <taxon>Anguilla</taxon>
    </lineage>
</organism>
<protein>
    <submittedName>
        <fullName evidence="1">Uncharacterized protein</fullName>
    </submittedName>
</protein>
<sequence>MCMFSPWLLCAMQVLETKY</sequence>
<evidence type="ECO:0000313" key="1">
    <source>
        <dbReference type="EMBL" id="JAH34001.1"/>
    </source>
</evidence>
<proteinExistence type="predicted"/>
<dbReference type="AlphaFoldDB" id="A0A0E9RY20"/>